<keyword evidence="2" id="KW-1185">Reference proteome</keyword>
<comment type="caution">
    <text evidence="1">The sequence shown here is derived from an EMBL/GenBank/DDBJ whole genome shotgun (WGS) entry which is preliminary data.</text>
</comment>
<name>A0A7I8W4M4_9ANNE</name>
<gene>
    <name evidence="1" type="ORF">DGYR_LOCUS11165</name>
</gene>
<sequence>MNNVDGTDLPIEDAIWNVQLVDYVDENDLTLKSAEVIDIRSNSLLGGSTLPYEKRLDEEIKDIIKETALKPIVGPPRLPTSILCNDCDL</sequence>
<dbReference type="Proteomes" id="UP000549394">
    <property type="component" value="Unassembled WGS sequence"/>
</dbReference>
<accession>A0A7I8W4M4</accession>
<organism evidence="1 2">
    <name type="scientific">Dimorphilus gyrociliatus</name>
    <dbReference type="NCBI Taxonomy" id="2664684"/>
    <lineage>
        <taxon>Eukaryota</taxon>
        <taxon>Metazoa</taxon>
        <taxon>Spiralia</taxon>
        <taxon>Lophotrochozoa</taxon>
        <taxon>Annelida</taxon>
        <taxon>Polychaeta</taxon>
        <taxon>Polychaeta incertae sedis</taxon>
        <taxon>Dinophilidae</taxon>
        <taxon>Dimorphilus</taxon>
    </lineage>
</organism>
<reference evidence="1 2" key="1">
    <citation type="submission" date="2020-08" db="EMBL/GenBank/DDBJ databases">
        <authorList>
            <person name="Hejnol A."/>
        </authorList>
    </citation>
    <scope>NUCLEOTIDE SEQUENCE [LARGE SCALE GENOMIC DNA]</scope>
</reference>
<protein>
    <submittedName>
        <fullName evidence="1">DgyrCDS11831</fullName>
    </submittedName>
</protein>
<proteinExistence type="predicted"/>
<evidence type="ECO:0000313" key="1">
    <source>
        <dbReference type="EMBL" id="CAD5123486.1"/>
    </source>
</evidence>
<evidence type="ECO:0000313" key="2">
    <source>
        <dbReference type="Proteomes" id="UP000549394"/>
    </source>
</evidence>
<dbReference type="EMBL" id="CAJFCJ010000019">
    <property type="protein sequence ID" value="CAD5123486.1"/>
    <property type="molecule type" value="Genomic_DNA"/>
</dbReference>
<dbReference type="AlphaFoldDB" id="A0A7I8W4M4"/>